<dbReference type="VEuPathDB" id="MicrosporidiaDB:CWI39_0118p0030"/>
<evidence type="ECO:0000313" key="1">
    <source>
        <dbReference type="EMBL" id="TBU04153.1"/>
    </source>
</evidence>
<dbReference type="VEuPathDB" id="MicrosporidiaDB:CWI36_0805p0020"/>
<gene>
    <name evidence="1" type="ORF">CWI36_0805p0020</name>
</gene>
<protein>
    <submittedName>
        <fullName evidence="1">Uncharacterized protein</fullName>
    </submittedName>
</protein>
<dbReference type="AlphaFoldDB" id="A0A4Q9L8T5"/>
<keyword evidence="2" id="KW-1185">Reference proteome</keyword>
<feature type="non-terminal residue" evidence="1">
    <location>
        <position position="75"/>
    </location>
</feature>
<reference evidence="1 2" key="1">
    <citation type="submission" date="2017-12" db="EMBL/GenBank/DDBJ databases">
        <authorList>
            <person name="Pombert J.-F."/>
            <person name="Haag K.L."/>
            <person name="Ebert D."/>
        </authorList>
    </citation>
    <scope>NUCLEOTIDE SEQUENCE [LARGE SCALE GENOMIC DNA]</scope>
    <source>
        <strain evidence="1">BE-OM-2</strain>
    </source>
</reference>
<sequence length="75" mass="8769">MISFIIKKANEAFESLTGMKFTKCSRSPFDINTNDENQTNQSEEIIPKKIEYMVPFNVKKSYSFFIKYGNLTRSE</sequence>
<organism evidence="1 2">
    <name type="scientific">Hamiltosporidium magnivora</name>
    <dbReference type="NCBI Taxonomy" id="148818"/>
    <lineage>
        <taxon>Eukaryota</taxon>
        <taxon>Fungi</taxon>
        <taxon>Fungi incertae sedis</taxon>
        <taxon>Microsporidia</taxon>
        <taxon>Dubosqiidae</taxon>
        <taxon>Hamiltosporidium</taxon>
    </lineage>
</organism>
<dbReference type="Proteomes" id="UP000291404">
    <property type="component" value="Unassembled WGS sequence"/>
</dbReference>
<evidence type="ECO:0000313" key="2">
    <source>
        <dbReference type="Proteomes" id="UP000291404"/>
    </source>
</evidence>
<proteinExistence type="predicted"/>
<accession>A0A4Q9L8T5</accession>
<comment type="caution">
    <text evidence="1">The sequence shown here is derived from an EMBL/GenBank/DDBJ whole genome shotgun (WGS) entry which is preliminary data.</text>
</comment>
<name>A0A4Q9L8T5_9MICR</name>
<dbReference type="EMBL" id="PITI01000805">
    <property type="protein sequence ID" value="TBU04153.1"/>
    <property type="molecule type" value="Genomic_DNA"/>
</dbReference>